<keyword evidence="2" id="KW-1185">Reference proteome</keyword>
<name>A0A9W9N1I9_9EURO</name>
<reference evidence="1" key="2">
    <citation type="journal article" date="2023" name="IMA Fungus">
        <title>Comparative genomic study of the Penicillium genus elucidates a diverse pangenome and 15 lateral gene transfer events.</title>
        <authorList>
            <person name="Petersen C."/>
            <person name="Sorensen T."/>
            <person name="Nielsen M.R."/>
            <person name="Sondergaard T.E."/>
            <person name="Sorensen J.L."/>
            <person name="Fitzpatrick D.A."/>
            <person name="Frisvad J.C."/>
            <person name="Nielsen K.L."/>
        </authorList>
    </citation>
    <scope>NUCLEOTIDE SEQUENCE</scope>
    <source>
        <strain evidence="1">IBT 16849</strain>
    </source>
</reference>
<dbReference type="EMBL" id="JAPQKP010000001">
    <property type="protein sequence ID" value="KAJ5211411.1"/>
    <property type="molecule type" value="Genomic_DNA"/>
</dbReference>
<dbReference type="Pfam" id="PF12013">
    <property type="entry name" value="OrsD"/>
    <property type="match status" value="1"/>
</dbReference>
<protein>
    <submittedName>
        <fullName evidence="1">Uncharacterized protein</fullName>
    </submittedName>
</protein>
<accession>A0A9W9N1I9</accession>
<proteinExistence type="predicted"/>
<evidence type="ECO:0000313" key="2">
    <source>
        <dbReference type="Proteomes" id="UP001150879"/>
    </source>
</evidence>
<dbReference type="InterPro" id="IPR022698">
    <property type="entry name" value="OrsD"/>
</dbReference>
<gene>
    <name evidence="1" type="ORF">N7472_001550</name>
</gene>
<dbReference type="AlphaFoldDB" id="A0A9W9N1I9"/>
<organism evidence="1 2">
    <name type="scientific">Penicillium cf. griseofulvum</name>
    <dbReference type="NCBI Taxonomy" id="2972120"/>
    <lineage>
        <taxon>Eukaryota</taxon>
        <taxon>Fungi</taxon>
        <taxon>Dikarya</taxon>
        <taxon>Ascomycota</taxon>
        <taxon>Pezizomycotina</taxon>
        <taxon>Eurotiomycetes</taxon>
        <taxon>Eurotiomycetidae</taxon>
        <taxon>Eurotiales</taxon>
        <taxon>Aspergillaceae</taxon>
        <taxon>Penicillium</taxon>
    </lineage>
</organism>
<comment type="caution">
    <text evidence="1">The sequence shown here is derived from an EMBL/GenBank/DDBJ whole genome shotgun (WGS) entry which is preliminary data.</text>
</comment>
<evidence type="ECO:0000313" key="1">
    <source>
        <dbReference type="EMBL" id="KAJ5211411.1"/>
    </source>
</evidence>
<reference evidence="1" key="1">
    <citation type="submission" date="2022-11" db="EMBL/GenBank/DDBJ databases">
        <authorList>
            <person name="Petersen C."/>
        </authorList>
    </citation>
    <scope>NUCLEOTIDE SEQUENCE</scope>
    <source>
        <strain evidence="1">IBT 16849</strain>
    </source>
</reference>
<sequence>MDTLVELFHYNSTYRIWICKTCRWAVTPNHMTSSRSVSHRQILNPSMDYRSMMAINTPTNPASISLASPVPSRTIAVRNTLSSPAQKDG</sequence>
<dbReference type="Proteomes" id="UP001150879">
    <property type="component" value="Unassembled WGS sequence"/>
</dbReference>